<protein>
    <submittedName>
        <fullName evidence="5">RICTOR_V domain-containing protein</fullName>
    </submittedName>
</protein>
<dbReference type="InterPro" id="IPR016024">
    <property type="entry name" value="ARM-type_fold"/>
</dbReference>
<dbReference type="SUPFAM" id="SSF48371">
    <property type="entry name" value="ARM repeat"/>
    <property type="match status" value="1"/>
</dbReference>
<sequence>MLYNLFPGVPAPAPFIPTTDTAHAVMDDFSSALYTGLPYPPMAYRGRGRQENQSQSQKSVAECLPPFPYLDGDFVVEEGLRLYPFFQPAGTDILEAHSALVLSCLVQAGLFEALIAAVDDPSLYVAAAAGQLLGVLAFRANTQLHPDSLCVERFSRIPLLGDRFRAIDFMDRFNQTLTERIYIGSRPKLRAPLVSPFFECLSHQPVIPCPALSSPTCRTGGTGVAKFSDSGGFASLIRKTSRATLPTQYSDNLLERVVNCSSVCSAPTNVNNATIHTGTSITSGAAKSISHFSQVSYSSGVFSNGILLSSSMTSPYEWDWESLASWGRRLSSSGSVLFSWNDQTSQNFLTRLMDFITPNIDVITLPMDIAYPSGSSPLYPILLKPSGNSQEDSFPLSPAYVRLLNRRTISNTISPSTSVLQNLSWTNRNWSQSWAAAILISGLLPHLSLYPQNSFPGSLLRRFLAAVRTCLVAATTPSSSPVISCAHLLFQPSHLREHCSSFLLLGLGRLLSCETGSTLLHSMDIPDLLITLSVGQPIRDPQSLKQPDSLTAVRKQRLLCAKFLLSSMNYTGSGFGRSLLATICSTGHVALRLWVTKFIRLLIRLNLPFVEIWLVPLLLNLTADRNVRVMHEAISVLEEACLNPPYLQSLLDCMQTENRQGTGKRCCSAFPSHILRFLSIGTLSSQRVVAFLLAKSAWMFKIASTPKLFNSQQSGNSVYPRGTIEGTLLEIILRDWMEFYNERFAKNIESSLQDAFRIPLSPHCGSSPSLDHHTKFFQRCPACNQPANFSDLDRPPPPEGDNTADDAEEDNLFLNRQSNRLFFSHLGDGGDNGLQEDEIVELSPVAIQLFYQNRASLYVPLHLFYCLSMQEAGFCILRDNGYLATLTNVLSQSRNLVANMEGKGQPGVAQVKAAIWALASVLVTPNGIMWKQAPTVLKDIFWNIANADSLSLRGVAWLSVCYISSTPSGSTLLRPWILGDGESGSGESTGTNWLLSTTDRVNHIWSLRERPVLQLRVALPSEQDESGGGNGLSPTPSNRSSGQGRSSMSVNLSFLSQADPHRHSRNMFCLGDSIDPDSLSPGAFSGTIPTTAASPSAHSPSSPSITDSRSSRPVDQLLRPVCWIARRAGVTFRGGGRGGGNGRNTVEIDPNAQPEIEDVVDSVETAMIRVERERTVSVTALPGRISVQPTSFSAMVQSLSSPGCFSAFDSVADSKSASASPIGTPIGATVNAPSSGLTDIFVFRGLFLPADVSNLGRHFFPNEVAQIPKSSVPVVNGNSTKPTNGGMANGETDEKLTIETSIDNTQRLCISAACRNGEFVCPQTSEDAKIESWRHDVVEEVENLMNGLLSGRVLGNMLTLTHQAVAFTIISNEENSEKEQLERRCNFSSACLHAEVARILFNYRYSRPARTLVQLFLGQFPPANEVRLFFTSQ</sequence>
<dbReference type="Proteomes" id="UP000274504">
    <property type="component" value="Unassembled WGS sequence"/>
</dbReference>
<dbReference type="STRING" id="6216.A0A0R3SH47"/>
<evidence type="ECO:0000313" key="4">
    <source>
        <dbReference type="Proteomes" id="UP000274504"/>
    </source>
</evidence>
<dbReference type="WBParaSite" id="HDID_0000426001-mRNA-1">
    <property type="protein sequence ID" value="HDID_0000426001-mRNA-1"/>
    <property type="gene ID" value="HDID_0000426001"/>
</dbReference>
<evidence type="ECO:0000256" key="1">
    <source>
        <dbReference type="SAM" id="MobiDB-lite"/>
    </source>
</evidence>
<dbReference type="EMBL" id="UYSG01001562">
    <property type="protein sequence ID" value="VDL46424.1"/>
    <property type="molecule type" value="Genomic_DNA"/>
</dbReference>
<evidence type="ECO:0000313" key="5">
    <source>
        <dbReference type="WBParaSite" id="HDID_0000426001-mRNA-1"/>
    </source>
</evidence>
<organism evidence="5">
    <name type="scientific">Hymenolepis diminuta</name>
    <name type="common">Rat tapeworm</name>
    <dbReference type="NCBI Taxonomy" id="6216"/>
    <lineage>
        <taxon>Eukaryota</taxon>
        <taxon>Metazoa</taxon>
        <taxon>Spiralia</taxon>
        <taxon>Lophotrochozoa</taxon>
        <taxon>Platyhelminthes</taxon>
        <taxon>Cestoda</taxon>
        <taxon>Eucestoda</taxon>
        <taxon>Cyclophyllidea</taxon>
        <taxon>Hymenolepididae</taxon>
        <taxon>Hymenolepis</taxon>
    </lineage>
</organism>
<reference evidence="5" key="1">
    <citation type="submission" date="2017-02" db="UniProtKB">
        <authorList>
            <consortium name="WormBaseParasite"/>
        </authorList>
    </citation>
    <scope>IDENTIFICATION</scope>
</reference>
<gene>
    <name evidence="3" type="ORF">HDID_LOCUS4258</name>
</gene>
<dbReference type="GO" id="GO:0051897">
    <property type="term" value="P:positive regulation of phosphatidylinositol 3-kinase/protein kinase B signal transduction"/>
    <property type="evidence" value="ECO:0007669"/>
    <property type="project" value="TreeGrafter"/>
</dbReference>
<dbReference type="GO" id="GO:0038203">
    <property type="term" value="P:TORC2 signaling"/>
    <property type="evidence" value="ECO:0007669"/>
    <property type="project" value="TreeGrafter"/>
</dbReference>
<dbReference type="Pfam" id="PF14668">
    <property type="entry name" value="RICTOR_V"/>
    <property type="match status" value="1"/>
</dbReference>
<name>A0A0R3SH47_HYMDI</name>
<dbReference type="SMART" id="SM01310">
    <property type="entry name" value="RICTOR_V"/>
    <property type="match status" value="1"/>
</dbReference>
<dbReference type="PANTHER" id="PTHR13298">
    <property type="entry name" value="CYTOSOLIC REGULATOR PIANISSIMO"/>
    <property type="match status" value="1"/>
</dbReference>
<dbReference type="InterPro" id="IPR028268">
    <property type="entry name" value="Pianissimo_fam"/>
</dbReference>
<feature type="compositionally biased region" description="Polar residues" evidence="1">
    <location>
        <begin position="1032"/>
        <end position="1048"/>
    </location>
</feature>
<dbReference type="InterPro" id="IPR029452">
    <property type="entry name" value="RICTOR_V"/>
</dbReference>
<feature type="compositionally biased region" description="Low complexity" evidence="1">
    <location>
        <begin position="1085"/>
        <end position="1113"/>
    </location>
</feature>
<evidence type="ECO:0000259" key="2">
    <source>
        <dbReference type="SMART" id="SM01310"/>
    </source>
</evidence>
<dbReference type="GO" id="GO:0031932">
    <property type="term" value="C:TORC2 complex"/>
    <property type="evidence" value="ECO:0007669"/>
    <property type="project" value="InterPro"/>
</dbReference>
<feature type="domain" description="Rapamycin-insensitive companion of mTOR" evidence="2">
    <location>
        <begin position="908"/>
        <end position="978"/>
    </location>
</feature>
<dbReference type="OrthoDB" id="6286298at2759"/>
<feature type="region of interest" description="Disordered" evidence="1">
    <location>
        <begin position="1021"/>
        <end position="1048"/>
    </location>
</feature>
<dbReference type="GO" id="GO:0043539">
    <property type="term" value="F:protein serine/threonine kinase activator activity"/>
    <property type="evidence" value="ECO:0007669"/>
    <property type="project" value="TreeGrafter"/>
</dbReference>
<dbReference type="PANTHER" id="PTHR13298:SF11">
    <property type="entry name" value="RAPAMYCIN-INSENSITIVE COMPANION OF MTOR"/>
    <property type="match status" value="1"/>
</dbReference>
<feature type="region of interest" description="Disordered" evidence="1">
    <location>
        <begin position="1080"/>
        <end position="1113"/>
    </location>
</feature>
<evidence type="ECO:0000313" key="3">
    <source>
        <dbReference type="EMBL" id="VDL46424.1"/>
    </source>
</evidence>
<proteinExistence type="predicted"/>
<reference evidence="3 4" key="2">
    <citation type="submission" date="2018-11" db="EMBL/GenBank/DDBJ databases">
        <authorList>
            <consortium name="Pathogen Informatics"/>
        </authorList>
    </citation>
    <scope>NUCLEOTIDE SEQUENCE [LARGE SCALE GENOMIC DNA]</scope>
</reference>
<accession>A0A0R3SH47</accession>